<dbReference type="Pfam" id="PF26253">
    <property type="entry name" value="RdRP_head"/>
    <property type="match status" value="1"/>
</dbReference>
<organism evidence="11 12">
    <name type="scientific">Jimgerdemannia flammicorona</name>
    <dbReference type="NCBI Taxonomy" id="994334"/>
    <lineage>
        <taxon>Eukaryota</taxon>
        <taxon>Fungi</taxon>
        <taxon>Fungi incertae sedis</taxon>
        <taxon>Mucoromycota</taxon>
        <taxon>Mucoromycotina</taxon>
        <taxon>Endogonomycetes</taxon>
        <taxon>Endogonales</taxon>
        <taxon>Endogonaceae</taxon>
        <taxon>Jimgerdemannia</taxon>
    </lineage>
</organism>
<proteinExistence type="inferred from homology"/>
<evidence type="ECO:0000256" key="7">
    <source>
        <dbReference type="ARBA" id="ARBA00048744"/>
    </source>
</evidence>
<dbReference type="PANTHER" id="PTHR23079:SF55">
    <property type="entry name" value="RNA-DIRECTED RNA POLYMERASE"/>
    <property type="match status" value="1"/>
</dbReference>
<feature type="non-terminal residue" evidence="11">
    <location>
        <position position="417"/>
    </location>
</feature>
<feature type="domain" description="RDRP core" evidence="9">
    <location>
        <begin position="21"/>
        <end position="148"/>
    </location>
</feature>
<comment type="caution">
    <text evidence="11">The sequence shown here is derived from an EMBL/GenBank/DDBJ whole genome shotgun (WGS) entry which is preliminary data.</text>
</comment>
<comment type="similarity">
    <text evidence="1 8">Belongs to the RdRP family.</text>
</comment>
<dbReference type="InterPro" id="IPR058752">
    <property type="entry name" value="RDRP_C_head"/>
</dbReference>
<dbReference type="GO" id="GO:0003968">
    <property type="term" value="F:RNA-directed RNA polymerase activity"/>
    <property type="evidence" value="ECO:0007669"/>
    <property type="project" value="UniProtKB-KW"/>
</dbReference>
<dbReference type="Proteomes" id="UP000268093">
    <property type="component" value="Unassembled WGS sequence"/>
</dbReference>
<dbReference type="OrthoDB" id="6513042at2759"/>
<feature type="domain" description="RDRP C-terminal head" evidence="10">
    <location>
        <begin position="166"/>
        <end position="327"/>
    </location>
</feature>
<evidence type="ECO:0000256" key="5">
    <source>
        <dbReference type="ARBA" id="ARBA00022884"/>
    </source>
</evidence>
<reference evidence="11 12" key="1">
    <citation type="journal article" date="2018" name="New Phytol.">
        <title>Phylogenomics of Endogonaceae and evolution of mycorrhizas within Mucoromycota.</title>
        <authorList>
            <person name="Chang Y."/>
            <person name="Desiro A."/>
            <person name="Na H."/>
            <person name="Sandor L."/>
            <person name="Lipzen A."/>
            <person name="Clum A."/>
            <person name="Barry K."/>
            <person name="Grigoriev I.V."/>
            <person name="Martin F.M."/>
            <person name="Stajich J.E."/>
            <person name="Smith M.E."/>
            <person name="Bonito G."/>
            <person name="Spatafora J.W."/>
        </authorList>
    </citation>
    <scope>NUCLEOTIDE SEQUENCE [LARGE SCALE GENOMIC DNA]</scope>
    <source>
        <strain evidence="11 12">GMNB39</strain>
    </source>
</reference>
<gene>
    <name evidence="11" type="ORF">BC936DRAFT_138757</name>
</gene>
<keyword evidence="12" id="KW-1185">Reference proteome</keyword>
<protein>
    <recommendedName>
        <fullName evidence="8">RNA-dependent RNA polymerase</fullName>
        <ecNumber evidence="8">2.7.7.48</ecNumber>
    </recommendedName>
</protein>
<accession>A0A433BKK0</accession>
<evidence type="ECO:0000256" key="4">
    <source>
        <dbReference type="ARBA" id="ARBA00022695"/>
    </source>
</evidence>
<keyword evidence="6" id="KW-0943">RNA-mediated gene silencing</keyword>
<dbReference type="AlphaFoldDB" id="A0A433BKK0"/>
<dbReference type="EMBL" id="RBNI01013697">
    <property type="protein sequence ID" value="RUP26760.1"/>
    <property type="molecule type" value="Genomic_DNA"/>
</dbReference>
<dbReference type="PANTHER" id="PTHR23079">
    <property type="entry name" value="RNA-DEPENDENT RNA POLYMERASE"/>
    <property type="match status" value="1"/>
</dbReference>
<keyword evidence="2 8" id="KW-0696">RNA-directed RNA polymerase</keyword>
<dbReference type="EC" id="2.7.7.48" evidence="8"/>
<evidence type="ECO:0000259" key="10">
    <source>
        <dbReference type="Pfam" id="PF26253"/>
    </source>
</evidence>
<evidence type="ECO:0000256" key="1">
    <source>
        <dbReference type="ARBA" id="ARBA00005762"/>
    </source>
</evidence>
<dbReference type="GO" id="GO:0030422">
    <property type="term" value="P:siRNA processing"/>
    <property type="evidence" value="ECO:0007669"/>
    <property type="project" value="TreeGrafter"/>
</dbReference>
<evidence type="ECO:0000256" key="2">
    <source>
        <dbReference type="ARBA" id="ARBA00022484"/>
    </source>
</evidence>
<dbReference type="GO" id="GO:0003723">
    <property type="term" value="F:RNA binding"/>
    <property type="evidence" value="ECO:0007669"/>
    <property type="project" value="UniProtKB-KW"/>
</dbReference>
<dbReference type="GO" id="GO:0031380">
    <property type="term" value="C:nuclear RNA-directed RNA polymerase complex"/>
    <property type="evidence" value="ECO:0007669"/>
    <property type="project" value="TreeGrafter"/>
</dbReference>
<dbReference type="Pfam" id="PF05183">
    <property type="entry name" value="RdRP"/>
    <property type="match status" value="1"/>
</dbReference>
<evidence type="ECO:0000256" key="8">
    <source>
        <dbReference type="RuleBase" id="RU363098"/>
    </source>
</evidence>
<sequence>MASRSPTPLPPLGYLSFPSRVMWDPNLLPPIRNYEAMSFKSSYKPGEVDKVEILDIKRFFVNYILNDNLGMIANAHLAHADKSPEGAKDGRCLKLAQLHSIAVDFPKTGNPAIFKSDLKATEFPDFMGKKDKPMYESKKVLGIIYRSIQASDYKEYQSTLTNNLRFDSRLIVTGFQRYVTDARLQKRDYDRGIQSLQNQYGVRTESEIVSGYIMKYLKSGKKREFKLHKQAMDASNHFRHQFLRRFDQEFCREGSTAPTPEARRDREVKASAWYYVTYHPSEIAKSRARNRDDEPRRFSFPWLVWELLCEIAKRNEKSARAVTDAQVAALPAVVAQYEAENGLSESDEFDDDDESEYDVPSVLNFSMTKSGLAVASGTNFGPAQHAYVGEFAQRNLVGIRATGVVPEGDLLGLNDAF</sequence>
<keyword evidence="5 8" id="KW-0694">RNA-binding</keyword>
<evidence type="ECO:0000256" key="6">
    <source>
        <dbReference type="ARBA" id="ARBA00023158"/>
    </source>
</evidence>
<evidence type="ECO:0000313" key="12">
    <source>
        <dbReference type="Proteomes" id="UP000268093"/>
    </source>
</evidence>
<keyword evidence="3 8" id="KW-0808">Transferase</keyword>
<evidence type="ECO:0000259" key="9">
    <source>
        <dbReference type="Pfam" id="PF05183"/>
    </source>
</evidence>
<dbReference type="InterPro" id="IPR057596">
    <property type="entry name" value="RDRP_core"/>
</dbReference>
<name>A0A433BKK0_9FUNG</name>
<comment type="catalytic activity">
    <reaction evidence="7 8">
        <text>RNA(n) + a ribonucleoside 5'-triphosphate = RNA(n+1) + diphosphate</text>
        <dbReference type="Rhea" id="RHEA:21248"/>
        <dbReference type="Rhea" id="RHEA-COMP:14527"/>
        <dbReference type="Rhea" id="RHEA-COMP:17342"/>
        <dbReference type="ChEBI" id="CHEBI:33019"/>
        <dbReference type="ChEBI" id="CHEBI:61557"/>
        <dbReference type="ChEBI" id="CHEBI:140395"/>
        <dbReference type="EC" id="2.7.7.48"/>
    </reaction>
</comment>
<evidence type="ECO:0000256" key="3">
    <source>
        <dbReference type="ARBA" id="ARBA00022679"/>
    </source>
</evidence>
<keyword evidence="4 8" id="KW-0548">Nucleotidyltransferase</keyword>
<evidence type="ECO:0000313" key="11">
    <source>
        <dbReference type="EMBL" id="RUP26760.1"/>
    </source>
</evidence>
<dbReference type="InterPro" id="IPR007855">
    <property type="entry name" value="RDRP"/>
</dbReference>